<dbReference type="InterPro" id="IPR004094">
    <property type="entry name" value="Antistasin-like"/>
</dbReference>
<evidence type="ECO:0000259" key="2">
    <source>
        <dbReference type="PROSITE" id="PS51252"/>
    </source>
</evidence>
<feature type="domain" description="Antistasin-like" evidence="2">
    <location>
        <begin position="59"/>
        <end position="89"/>
    </location>
</feature>
<feature type="chain" id="PRO_5041648039" description="Antistasin-like domain-containing protein" evidence="1">
    <location>
        <begin position="23"/>
        <end position="99"/>
    </location>
</feature>
<dbReference type="SUPFAM" id="SSF57262">
    <property type="entry name" value="Leech antihemostatic proteins"/>
    <property type="match status" value="1"/>
</dbReference>
<dbReference type="GO" id="GO:0004867">
    <property type="term" value="F:serine-type endopeptidase inhibitor activity"/>
    <property type="evidence" value="ECO:0007669"/>
    <property type="project" value="InterPro"/>
</dbReference>
<dbReference type="Gene3D" id="2.10.22.10">
    <property type="entry name" value="Antistasin, domain 1"/>
    <property type="match status" value="1"/>
</dbReference>
<dbReference type="AlphaFoldDB" id="A0AA88GKA2"/>
<keyword evidence="4" id="KW-1185">Reference proteome</keyword>
<dbReference type="Proteomes" id="UP000816034">
    <property type="component" value="Unassembled WGS sequence"/>
</dbReference>
<evidence type="ECO:0000313" key="4">
    <source>
        <dbReference type="Proteomes" id="UP000816034"/>
    </source>
</evidence>
<name>A0AA88GKA2_NAELO</name>
<dbReference type="PROSITE" id="PS51252">
    <property type="entry name" value="ANTISTASIN"/>
    <property type="match status" value="1"/>
</dbReference>
<dbReference type="EMBL" id="PYSW02000030">
    <property type="protein sequence ID" value="KAG2379069.1"/>
    <property type="molecule type" value="Genomic_DNA"/>
</dbReference>
<proteinExistence type="predicted"/>
<gene>
    <name evidence="3" type="ORF">C9374_007707</name>
</gene>
<dbReference type="InterPro" id="IPR011061">
    <property type="entry name" value="Hirudin/antistatin"/>
</dbReference>
<evidence type="ECO:0000313" key="3">
    <source>
        <dbReference type="EMBL" id="KAG2379069.1"/>
    </source>
</evidence>
<organism evidence="3 4">
    <name type="scientific">Naegleria lovaniensis</name>
    <name type="common">Amoeba</name>
    <dbReference type="NCBI Taxonomy" id="51637"/>
    <lineage>
        <taxon>Eukaryota</taxon>
        <taxon>Discoba</taxon>
        <taxon>Heterolobosea</taxon>
        <taxon>Tetramitia</taxon>
        <taxon>Eutetramitia</taxon>
        <taxon>Vahlkampfiidae</taxon>
        <taxon>Naegleria</taxon>
    </lineage>
</organism>
<dbReference type="Pfam" id="PF02822">
    <property type="entry name" value="Antistasin"/>
    <property type="match status" value="1"/>
</dbReference>
<feature type="signal peptide" evidence="1">
    <location>
        <begin position="1"/>
        <end position="22"/>
    </location>
</feature>
<comment type="caution">
    <text evidence="3">The sequence shown here is derived from an EMBL/GenBank/DDBJ whole genome shotgun (WGS) entry which is preliminary data.</text>
</comment>
<accession>A0AA88GKA2</accession>
<reference evidence="3 4" key="1">
    <citation type="journal article" date="2018" name="BMC Genomics">
        <title>The genome of Naegleria lovaniensis, the basis for a comparative approach to unravel pathogenicity factors of the human pathogenic amoeba N. fowleri.</title>
        <authorList>
            <person name="Liechti N."/>
            <person name="Schurch N."/>
            <person name="Bruggmann R."/>
            <person name="Wittwer M."/>
        </authorList>
    </citation>
    <scope>NUCLEOTIDE SEQUENCE [LARGE SCALE GENOMIC DNA]</scope>
    <source>
        <strain evidence="3 4">ATCC 30569</strain>
    </source>
</reference>
<dbReference type="GeneID" id="68100161"/>
<sequence>MKTTLVLVVILLLVSAIFWSDAVVLTSSSNSIKTNKLTIQNIIHGGDDSSVVGVNAHPKSTTMKCGPLCRMYCKFGFEKDESGCPYCKCKLGPNGTRFS</sequence>
<evidence type="ECO:0000256" key="1">
    <source>
        <dbReference type="SAM" id="SignalP"/>
    </source>
</evidence>
<keyword evidence="1" id="KW-0732">Signal</keyword>
<protein>
    <recommendedName>
        <fullName evidence="2">Antistasin-like domain-containing protein</fullName>
    </recommendedName>
</protein>
<dbReference type="RefSeq" id="XP_044546331.1">
    <property type="nucleotide sequence ID" value="XM_044697702.1"/>
</dbReference>